<dbReference type="RefSeq" id="WP_031574283.1">
    <property type="nucleotide sequence ID" value="NZ_FNDZ01000001.1"/>
</dbReference>
<organism evidence="2 3">
    <name type="scientific">Proteiniclasticum ruminis</name>
    <dbReference type="NCBI Taxonomy" id="398199"/>
    <lineage>
        <taxon>Bacteria</taxon>
        <taxon>Bacillati</taxon>
        <taxon>Bacillota</taxon>
        <taxon>Clostridia</taxon>
        <taxon>Eubacteriales</taxon>
        <taxon>Clostridiaceae</taxon>
        <taxon>Proteiniclasticum</taxon>
    </lineage>
</organism>
<proteinExistence type="predicted"/>
<protein>
    <submittedName>
        <fullName evidence="2">Uncharacterized protein</fullName>
    </submittedName>
</protein>
<keyword evidence="1" id="KW-0472">Membrane</keyword>
<sequence>MSFNHDFNRNLNDRAKAQAEIQDFSRREKNRMDLPDESKRDHEDFTYAAQKRKRRIDKLIGIAAILLVLYFVYWFLTNTL</sequence>
<evidence type="ECO:0000313" key="2">
    <source>
        <dbReference type="EMBL" id="SDI13806.1"/>
    </source>
</evidence>
<dbReference type="AlphaFoldDB" id="A0A1G8I4C0"/>
<feature type="transmembrane region" description="Helical" evidence="1">
    <location>
        <begin position="59"/>
        <end position="76"/>
    </location>
</feature>
<dbReference type="Proteomes" id="UP000183255">
    <property type="component" value="Unassembled WGS sequence"/>
</dbReference>
<evidence type="ECO:0000256" key="1">
    <source>
        <dbReference type="SAM" id="Phobius"/>
    </source>
</evidence>
<reference evidence="2 3" key="1">
    <citation type="submission" date="2016-10" db="EMBL/GenBank/DDBJ databases">
        <authorList>
            <person name="de Groot N.N."/>
        </authorList>
    </citation>
    <scope>NUCLEOTIDE SEQUENCE [LARGE SCALE GENOMIC DNA]</scope>
    <source>
        <strain evidence="2 3">CGMCC 1.5058</strain>
    </source>
</reference>
<evidence type="ECO:0000313" key="3">
    <source>
        <dbReference type="Proteomes" id="UP000183255"/>
    </source>
</evidence>
<dbReference type="EMBL" id="FNDZ01000001">
    <property type="protein sequence ID" value="SDI13806.1"/>
    <property type="molecule type" value="Genomic_DNA"/>
</dbReference>
<keyword evidence="1" id="KW-1133">Transmembrane helix</keyword>
<gene>
    <name evidence="2" type="ORF">SAMN05421804_101768</name>
</gene>
<name>A0A1G8I4C0_9CLOT</name>
<accession>A0A1G8I4C0</accession>
<keyword evidence="1" id="KW-0812">Transmembrane</keyword>